<gene>
    <name evidence="2" type="ORF">FMOSSE_LOCUS11983</name>
</gene>
<comment type="caution">
    <text evidence="2">The sequence shown here is derived from an EMBL/GenBank/DDBJ whole genome shotgun (WGS) entry which is preliminary data.</text>
</comment>
<dbReference type="EMBL" id="CAJVPP010005225">
    <property type="protein sequence ID" value="CAG8661920.1"/>
    <property type="molecule type" value="Genomic_DNA"/>
</dbReference>
<keyword evidence="1" id="KW-1133">Transmembrane helix</keyword>
<evidence type="ECO:0000313" key="3">
    <source>
        <dbReference type="Proteomes" id="UP000789375"/>
    </source>
</evidence>
<reference evidence="2" key="1">
    <citation type="submission" date="2021-06" db="EMBL/GenBank/DDBJ databases">
        <authorList>
            <person name="Kallberg Y."/>
            <person name="Tangrot J."/>
            <person name="Rosling A."/>
        </authorList>
    </citation>
    <scope>NUCLEOTIDE SEQUENCE</scope>
    <source>
        <strain evidence="2">87-6 pot B 2015</strain>
    </source>
</reference>
<sequence length="350" mass="41083">EKNHYSESIPSDVFSQENLSRKFMKKELEWQNNHKQIKKNKNIADLPDDQTYSKKPLIESHQNYNSTFNLFTKFNCEEDVDIESEYYDTRKRHKIFYSWKDVIDKWIVESYNLSNEFQNFQQLTIRQVKETFNLKQNFRRQLPLSLPPVVNNMALEYSSMLNSFTLLSDIQDVSCANFSKVAELNDQVIINVTLNRTFSCYSLLLSSKSVNSNNEDTFVLETLYDLFKENFHDSMFKLIWANSESSISKNHRSSSSTKLKDSSSILINKDFVKLFNFQANALDELVKRYGNRIGLVSFGIWICGACICIYKMDINYDRIYKMFLTVNVFTPMEQGAIFKFVQISKPLNTL</sequence>
<dbReference type="AlphaFoldDB" id="A0A9N9HB12"/>
<proteinExistence type="predicted"/>
<protein>
    <submittedName>
        <fullName evidence="2">16875_t:CDS:1</fullName>
    </submittedName>
</protein>
<evidence type="ECO:0000256" key="1">
    <source>
        <dbReference type="SAM" id="Phobius"/>
    </source>
</evidence>
<keyword evidence="3" id="KW-1185">Reference proteome</keyword>
<organism evidence="2 3">
    <name type="scientific">Funneliformis mosseae</name>
    <name type="common">Endomycorrhizal fungus</name>
    <name type="synonym">Glomus mosseae</name>
    <dbReference type="NCBI Taxonomy" id="27381"/>
    <lineage>
        <taxon>Eukaryota</taxon>
        <taxon>Fungi</taxon>
        <taxon>Fungi incertae sedis</taxon>
        <taxon>Mucoromycota</taxon>
        <taxon>Glomeromycotina</taxon>
        <taxon>Glomeromycetes</taxon>
        <taxon>Glomerales</taxon>
        <taxon>Glomeraceae</taxon>
        <taxon>Funneliformis</taxon>
    </lineage>
</organism>
<evidence type="ECO:0000313" key="2">
    <source>
        <dbReference type="EMBL" id="CAG8661920.1"/>
    </source>
</evidence>
<keyword evidence="1" id="KW-0812">Transmembrane</keyword>
<feature type="transmembrane region" description="Helical" evidence="1">
    <location>
        <begin position="293"/>
        <end position="312"/>
    </location>
</feature>
<accession>A0A9N9HB12</accession>
<dbReference type="Proteomes" id="UP000789375">
    <property type="component" value="Unassembled WGS sequence"/>
</dbReference>
<feature type="non-terminal residue" evidence="2">
    <location>
        <position position="1"/>
    </location>
</feature>
<name>A0A9N9HB12_FUNMO</name>
<keyword evidence="1" id="KW-0472">Membrane</keyword>